<sequence length="152" mass="16815">MDLSGDLTLRPRSTGQDELCSEVLLAGHPCGTVVSGQVLEAAVRCPGGWLLFVTDGVPFEDMLSVHLLNREGRLLDSARIGGPYTTGSFANLRLEPPGTVHFDFIDNARWSVRLLQQPRPALPWLPDMPGVWRGPRLQRHFEIHRDPIPTAS</sequence>
<evidence type="ECO:0000313" key="2">
    <source>
        <dbReference type="Proteomes" id="UP000574067"/>
    </source>
</evidence>
<dbReference type="Proteomes" id="UP000574067">
    <property type="component" value="Unassembled WGS sequence"/>
</dbReference>
<comment type="caution">
    <text evidence="1">The sequence shown here is derived from an EMBL/GenBank/DDBJ whole genome shotgun (WGS) entry which is preliminary data.</text>
</comment>
<protein>
    <submittedName>
        <fullName evidence="1">Uncharacterized protein</fullName>
    </submittedName>
</protein>
<dbReference type="RefSeq" id="WP_169160463.1">
    <property type="nucleotide sequence ID" value="NZ_JABBFW010000006.1"/>
</dbReference>
<accession>A0A848FAV4</accession>
<gene>
    <name evidence="1" type="ORF">HHL10_11375</name>
</gene>
<dbReference type="EMBL" id="JABBFW010000006">
    <property type="protein sequence ID" value="NML15569.1"/>
    <property type="molecule type" value="Genomic_DNA"/>
</dbReference>
<dbReference type="AlphaFoldDB" id="A0A848FAV4"/>
<name>A0A848FAV4_9BURK</name>
<keyword evidence="2" id="KW-1185">Reference proteome</keyword>
<proteinExistence type="predicted"/>
<organism evidence="1 2">
    <name type="scientific">Azohydromonas caseinilytica</name>
    <dbReference type="NCBI Taxonomy" id="2728836"/>
    <lineage>
        <taxon>Bacteria</taxon>
        <taxon>Pseudomonadati</taxon>
        <taxon>Pseudomonadota</taxon>
        <taxon>Betaproteobacteria</taxon>
        <taxon>Burkholderiales</taxon>
        <taxon>Sphaerotilaceae</taxon>
        <taxon>Azohydromonas</taxon>
    </lineage>
</organism>
<reference evidence="1 2" key="1">
    <citation type="submission" date="2020-04" db="EMBL/GenBank/DDBJ databases">
        <title>Azohydromonas sp. isolated from soil.</title>
        <authorList>
            <person name="Dahal R.H."/>
        </authorList>
    </citation>
    <scope>NUCLEOTIDE SEQUENCE [LARGE SCALE GENOMIC DNA]</scope>
    <source>
        <strain evidence="1 2">G-1-1-14</strain>
    </source>
</reference>
<evidence type="ECO:0000313" key="1">
    <source>
        <dbReference type="EMBL" id="NML15569.1"/>
    </source>
</evidence>